<name>A0AA49GQB0_9BACT</name>
<reference evidence="7" key="1">
    <citation type="journal article" date="2023" name="Comput. Struct. Biotechnol. J.">
        <title>Discovery of a novel marine Bacteroidetes with a rich repertoire of carbohydrate-active enzymes.</title>
        <authorList>
            <person name="Chen B."/>
            <person name="Liu G."/>
            <person name="Chen Q."/>
            <person name="Wang H."/>
            <person name="Liu L."/>
            <person name="Tang K."/>
        </authorList>
    </citation>
    <scope>NUCLEOTIDE SEQUENCE</scope>
    <source>
        <strain evidence="7">TK19036</strain>
    </source>
</reference>
<protein>
    <submittedName>
        <fullName evidence="7">Cytochrome c</fullName>
    </submittedName>
</protein>
<evidence type="ECO:0000256" key="3">
    <source>
        <dbReference type="ARBA" id="ARBA00023004"/>
    </source>
</evidence>
<proteinExistence type="predicted"/>
<reference evidence="7" key="2">
    <citation type="journal article" date="2024" name="Antonie Van Leeuwenhoek">
        <title>Roseihalotalea indica gen. nov., sp. nov., a halophilic Bacteroidetes from mesopelagic Southwest Indian Ocean with higher carbohydrate metabolic potential.</title>
        <authorList>
            <person name="Chen B."/>
            <person name="Zhang M."/>
            <person name="Lin D."/>
            <person name="Ye J."/>
            <person name="Tang K."/>
        </authorList>
    </citation>
    <scope>NUCLEOTIDE SEQUENCE</scope>
    <source>
        <strain evidence="7">TK19036</strain>
    </source>
</reference>
<evidence type="ECO:0000256" key="1">
    <source>
        <dbReference type="ARBA" id="ARBA00022617"/>
    </source>
</evidence>
<evidence type="ECO:0000256" key="4">
    <source>
        <dbReference type="PROSITE-ProRule" id="PRU00433"/>
    </source>
</evidence>
<feature type="compositionally biased region" description="Low complexity" evidence="5">
    <location>
        <begin position="23"/>
        <end position="33"/>
    </location>
</feature>
<accession>A0AA49GQB0</accession>
<evidence type="ECO:0000256" key="5">
    <source>
        <dbReference type="SAM" id="MobiDB-lite"/>
    </source>
</evidence>
<feature type="domain" description="Cytochrome c" evidence="6">
    <location>
        <begin position="47"/>
        <end position="136"/>
    </location>
</feature>
<dbReference type="Gene3D" id="1.10.760.10">
    <property type="entry name" value="Cytochrome c-like domain"/>
    <property type="match status" value="1"/>
</dbReference>
<keyword evidence="3 4" id="KW-0408">Iron</keyword>
<dbReference type="GO" id="GO:0020037">
    <property type="term" value="F:heme binding"/>
    <property type="evidence" value="ECO:0007669"/>
    <property type="project" value="InterPro"/>
</dbReference>
<dbReference type="PANTHER" id="PTHR35008">
    <property type="entry name" value="BLL4482 PROTEIN-RELATED"/>
    <property type="match status" value="1"/>
</dbReference>
<evidence type="ECO:0000313" key="7">
    <source>
        <dbReference type="EMBL" id="WKN36391.1"/>
    </source>
</evidence>
<gene>
    <name evidence="7" type="ORF">K4G66_28940</name>
</gene>
<evidence type="ECO:0000259" key="6">
    <source>
        <dbReference type="PROSITE" id="PS51007"/>
    </source>
</evidence>
<keyword evidence="1 4" id="KW-0349">Heme</keyword>
<evidence type="ECO:0000256" key="2">
    <source>
        <dbReference type="ARBA" id="ARBA00022723"/>
    </source>
</evidence>
<sequence length="161" mass="17103">MKNSMLLGAAIWMLAACSGGSQTENASEASSETSEPEETEMTAEVSQQMEVGKTVFNQYCLACHQANGQGVPGAFPTLVQTEWVTGENAPLITVIINGLQGEITVKGETYNAVMPQHGFLTDEQIAGVLTYVRQSFGNDSPPISVEEVTEVRESLGEGQGS</sequence>
<dbReference type="PANTHER" id="PTHR35008:SF8">
    <property type="entry name" value="ALCOHOL DEHYDROGENASE CYTOCHROME C SUBUNIT"/>
    <property type="match status" value="1"/>
</dbReference>
<dbReference type="InterPro" id="IPR009056">
    <property type="entry name" value="Cyt_c-like_dom"/>
</dbReference>
<feature type="region of interest" description="Disordered" evidence="5">
    <location>
        <begin position="22"/>
        <end position="42"/>
    </location>
</feature>
<keyword evidence="2 4" id="KW-0479">Metal-binding</keyword>
<dbReference type="PROSITE" id="PS51257">
    <property type="entry name" value="PROKAR_LIPOPROTEIN"/>
    <property type="match status" value="1"/>
</dbReference>
<organism evidence="7">
    <name type="scientific">Roseihalotalea indica</name>
    <dbReference type="NCBI Taxonomy" id="2867963"/>
    <lineage>
        <taxon>Bacteria</taxon>
        <taxon>Pseudomonadati</taxon>
        <taxon>Bacteroidota</taxon>
        <taxon>Cytophagia</taxon>
        <taxon>Cytophagales</taxon>
        <taxon>Catalimonadaceae</taxon>
        <taxon>Roseihalotalea</taxon>
    </lineage>
</organism>
<dbReference type="AlphaFoldDB" id="A0AA49GQB0"/>
<dbReference type="GO" id="GO:0009055">
    <property type="term" value="F:electron transfer activity"/>
    <property type="evidence" value="ECO:0007669"/>
    <property type="project" value="InterPro"/>
</dbReference>
<dbReference type="GO" id="GO:0046872">
    <property type="term" value="F:metal ion binding"/>
    <property type="evidence" value="ECO:0007669"/>
    <property type="project" value="UniProtKB-KW"/>
</dbReference>
<dbReference type="EMBL" id="CP120682">
    <property type="protein sequence ID" value="WKN36391.1"/>
    <property type="molecule type" value="Genomic_DNA"/>
</dbReference>
<dbReference type="PROSITE" id="PS51007">
    <property type="entry name" value="CYTC"/>
    <property type="match status" value="1"/>
</dbReference>
<dbReference type="InterPro" id="IPR051459">
    <property type="entry name" value="Cytochrome_c-type_DH"/>
</dbReference>
<dbReference type="InterPro" id="IPR036909">
    <property type="entry name" value="Cyt_c-like_dom_sf"/>
</dbReference>
<dbReference type="Pfam" id="PF00034">
    <property type="entry name" value="Cytochrom_C"/>
    <property type="match status" value="1"/>
</dbReference>
<dbReference type="SUPFAM" id="SSF46626">
    <property type="entry name" value="Cytochrome c"/>
    <property type="match status" value="1"/>
</dbReference>